<evidence type="ECO:0000256" key="1">
    <source>
        <dbReference type="SAM" id="MobiDB-lite"/>
    </source>
</evidence>
<protein>
    <submittedName>
        <fullName evidence="2">Uncharacterized protein</fullName>
    </submittedName>
</protein>
<feature type="compositionally biased region" description="Basic and acidic residues" evidence="1">
    <location>
        <begin position="32"/>
        <end position="48"/>
    </location>
</feature>
<dbReference type="AlphaFoldDB" id="A0A7S1I798"/>
<sequence length="150" mass="16638">MSQVDERFTAVVEEVSQKRSRPRGPGCGGQAEKYKQNRSEVLEPKGTRVSESGSVAPRTPDDKIDVFLSDKDGFLDPMASAPKHFAAIDDNIDEIERKMMADAPKADPNYKIEDIFDQSYKDLMKEGATSVVAESISAQGQNDNDDEFDF</sequence>
<dbReference type="EMBL" id="HBGA01039567">
    <property type="protein sequence ID" value="CAD9003283.1"/>
    <property type="molecule type" value="Transcribed_RNA"/>
</dbReference>
<feature type="region of interest" description="Disordered" evidence="1">
    <location>
        <begin position="1"/>
        <end position="63"/>
    </location>
</feature>
<proteinExistence type="predicted"/>
<evidence type="ECO:0000313" key="2">
    <source>
        <dbReference type="EMBL" id="CAD9003283.1"/>
    </source>
</evidence>
<accession>A0A7S1I798</accession>
<gene>
    <name evidence="2" type="ORF">EGYM00392_LOCUS14367</name>
</gene>
<organism evidence="2">
    <name type="scientific">Eutreptiella gymnastica</name>
    <dbReference type="NCBI Taxonomy" id="73025"/>
    <lineage>
        <taxon>Eukaryota</taxon>
        <taxon>Discoba</taxon>
        <taxon>Euglenozoa</taxon>
        <taxon>Euglenida</taxon>
        <taxon>Spirocuta</taxon>
        <taxon>Euglenophyceae</taxon>
        <taxon>Eutreptiales</taxon>
        <taxon>Eutreptiaceae</taxon>
        <taxon>Eutreptiella</taxon>
    </lineage>
</organism>
<reference evidence="2" key="1">
    <citation type="submission" date="2021-01" db="EMBL/GenBank/DDBJ databases">
        <authorList>
            <person name="Corre E."/>
            <person name="Pelletier E."/>
            <person name="Niang G."/>
            <person name="Scheremetjew M."/>
            <person name="Finn R."/>
            <person name="Kale V."/>
            <person name="Holt S."/>
            <person name="Cochrane G."/>
            <person name="Meng A."/>
            <person name="Brown T."/>
            <person name="Cohen L."/>
        </authorList>
    </citation>
    <scope>NUCLEOTIDE SEQUENCE</scope>
    <source>
        <strain evidence="2">NIES-381</strain>
    </source>
</reference>
<name>A0A7S1I798_9EUGL</name>